<name>A0A9Q0IXY0_9ROSI</name>
<dbReference type="Proteomes" id="UP001141552">
    <property type="component" value="Unassembled WGS sequence"/>
</dbReference>
<sequence length="196" mass="21749">MEGLVEDVLDGIRSLCLVEVDIHDLKEGDHIYAFRGVGSYSHHGIYVGNGSVIHFMDIPPGGGSARKTSSGSARACKSCGFDRDLHGGVVKTCVDCFIKSRDPLNHCNLYRYRYRVSKWEYHIINGRRNCTTLPSRPSKEVVAKAHELLEKGFGQYNLITRNCEDFATYCKTGKAHSGQVVSVFGPVPYTALKSFN</sequence>
<dbReference type="Pfam" id="PF04970">
    <property type="entry name" value="LRAT"/>
    <property type="match status" value="1"/>
</dbReference>
<proteinExistence type="predicted"/>
<dbReference type="Gene3D" id="3.90.1720.10">
    <property type="entry name" value="endopeptidase domain like (from Nostoc punctiforme)"/>
    <property type="match status" value="1"/>
</dbReference>
<evidence type="ECO:0000313" key="3">
    <source>
        <dbReference type="Proteomes" id="UP001141552"/>
    </source>
</evidence>
<keyword evidence="3" id="KW-1185">Reference proteome</keyword>
<dbReference type="PANTHER" id="PTHR46137:SF1">
    <property type="entry name" value="LRAT DOMAIN-CONTAINING PROTEIN"/>
    <property type="match status" value="1"/>
</dbReference>
<feature type="domain" description="LRAT" evidence="1">
    <location>
        <begin position="32"/>
        <end position="179"/>
    </location>
</feature>
<evidence type="ECO:0000313" key="2">
    <source>
        <dbReference type="EMBL" id="KAJ4822856.1"/>
    </source>
</evidence>
<comment type="caution">
    <text evidence="2">The sequence shown here is derived from an EMBL/GenBank/DDBJ whole genome shotgun (WGS) entry which is preliminary data.</text>
</comment>
<dbReference type="OrthoDB" id="68610at2759"/>
<organism evidence="2 3">
    <name type="scientific">Turnera subulata</name>
    <dbReference type="NCBI Taxonomy" id="218843"/>
    <lineage>
        <taxon>Eukaryota</taxon>
        <taxon>Viridiplantae</taxon>
        <taxon>Streptophyta</taxon>
        <taxon>Embryophyta</taxon>
        <taxon>Tracheophyta</taxon>
        <taxon>Spermatophyta</taxon>
        <taxon>Magnoliopsida</taxon>
        <taxon>eudicotyledons</taxon>
        <taxon>Gunneridae</taxon>
        <taxon>Pentapetalae</taxon>
        <taxon>rosids</taxon>
        <taxon>fabids</taxon>
        <taxon>Malpighiales</taxon>
        <taxon>Passifloraceae</taxon>
        <taxon>Turnera</taxon>
    </lineage>
</organism>
<protein>
    <recommendedName>
        <fullName evidence="1">LRAT domain-containing protein</fullName>
    </recommendedName>
</protein>
<dbReference type="EMBL" id="JAKUCV010007561">
    <property type="protein sequence ID" value="KAJ4822856.1"/>
    <property type="molecule type" value="Genomic_DNA"/>
</dbReference>
<dbReference type="AlphaFoldDB" id="A0A9Q0IXY0"/>
<reference evidence="2" key="1">
    <citation type="submission" date="2022-02" db="EMBL/GenBank/DDBJ databases">
        <authorList>
            <person name="Henning P.M."/>
            <person name="McCubbin A.G."/>
            <person name="Shore J.S."/>
        </authorList>
    </citation>
    <scope>NUCLEOTIDE SEQUENCE</scope>
    <source>
        <strain evidence="2">F60SS</strain>
        <tissue evidence="2">Leaves</tissue>
    </source>
</reference>
<dbReference type="InterPro" id="IPR007053">
    <property type="entry name" value="LRAT_dom"/>
</dbReference>
<dbReference type="PANTHER" id="PTHR46137">
    <property type="entry name" value="OS05G0310600 PROTEIN"/>
    <property type="match status" value="1"/>
</dbReference>
<reference evidence="2" key="2">
    <citation type="journal article" date="2023" name="Plants (Basel)">
        <title>Annotation of the Turnera subulata (Passifloraceae) Draft Genome Reveals the S-Locus Evolved after the Divergence of Turneroideae from Passifloroideae in a Stepwise Manner.</title>
        <authorList>
            <person name="Henning P.M."/>
            <person name="Roalson E.H."/>
            <person name="Mir W."/>
            <person name="McCubbin A.G."/>
            <person name="Shore J.S."/>
        </authorList>
    </citation>
    <scope>NUCLEOTIDE SEQUENCE</scope>
    <source>
        <strain evidence="2">F60SS</strain>
    </source>
</reference>
<dbReference type="PROSITE" id="PS51934">
    <property type="entry name" value="LRAT"/>
    <property type="match status" value="1"/>
</dbReference>
<gene>
    <name evidence="2" type="ORF">Tsubulata_005319</name>
</gene>
<accession>A0A9Q0IXY0</accession>
<evidence type="ECO:0000259" key="1">
    <source>
        <dbReference type="PROSITE" id="PS51934"/>
    </source>
</evidence>